<evidence type="ECO:0000313" key="1">
    <source>
        <dbReference type="EMBL" id="DAD18748.1"/>
    </source>
</evidence>
<proteinExistence type="predicted"/>
<dbReference type="EMBL" id="DUZY01000001">
    <property type="protein sequence ID" value="DAD18748.1"/>
    <property type="molecule type" value="Genomic_DNA"/>
</dbReference>
<accession>A0A822XMK0</accession>
<protein>
    <submittedName>
        <fullName evidence="1">Uncharacterized protein</fullName>
    </submittedName>
</protein>
<gene>
    <name evidence="1" type="ORF">HUJ06_020211</name>
</gene>
<dbReference type="AlphaFoldDB" id="A0A822XMK0"/>
<comment type="caution">
    <text evidence="1">The sequence shown here is derived from an EMBL/GenBank/DDBJ whole genome shotgun (WGS) entry which is preliminary data.</text>
</comment>
<reference evidence="1 2" key="1">
    <citation type="journal article" date="2020" name="Mol. Biol. Evol.">
        <title>Distinct Expression and Methylation Patterns for Genes with Different Fates following a Single Whole-Genome Duplication in Flowering Plants.</title>
        <authorList>
            <person name="Shi T."/>
            <person name="Rahmani R.S."/>
            <person name="Gugger P.F."/>
            <person name="Wang M."/>
            <person name="Li H."/>
            <person name="Zhang Y."/>
            <person name="Li Z."/>
            <person name="Wang Q."/>
            <person name="Van de Peer Y."/>
            <person name="Marchal K."/>
            <person name="Chen J."/>
        </authorList>
    </citation>
    <scope>NUCLEOTIDE SEQUENCE [LARGE SCALE GENOMIC DNA]</scope>
    <source>
        <tissue evidence="1">Leaf</tissue>
    </source>
</reference>
<dbReference type="Proteomes" id="UP000607653">
    <property type="component" value="Unassembled WGS sequence"/>
</dbReference>
<organism evidence="1 2">
    <name type="scientific">Nelumbo nucifera</name>
    <name type="common">Sacred lotus</name>
    <dbReference type="NCBI Taxonomy" id="4432"/>
    <lineage>
        <taxon>Eukaryota</taxon>
        <taxon>Viridiplantae</taxon>
        <taxon>Streptophyta</taxon>
        <taxon>Embryophyta</taxon>
        <taxon>Tracheophyta</taxon>
        <taxon>Spermatophyta</taxon>
        <taxon>Magnoliopsida</taxon>
        <taxon>Proteales</taxon>
        <taxon>Nelumbonaceae</taxon>
        <taxon>Nelumbo</taxon>
    </lineage>
</organism>
<name>A0A822XMK0_NELNU</name>
<evidence type="ECO:0000313" key="2">
    <source>
        <dbReference type="Proteomes" id="UP000607653"/>
    </source>
</evidence>
<sequence length="153" mass="17644">MCTNQLHTLIQSSFAFVSIQYLHNNSPFSLSVGLREREKKKKKKKNLFNRTHHSLQIFLVLIENRRLRHFGWASEIPKLKLFPSKGDEITIFLGDFSDTRKLILKASSQASQRRHFCSDGLQAEGADTISGPVCWVDLVCHVTRSPWKQSHRP</sequence>
<keyword evidence="2" id="KW-1185">Reference proteome</keyword>